<dbReference type="PANTHER" id="PTHR18964:SF149">
    <property type="entry name" value="BIFUNCTIONAL UDP-N-ACETYLGLUCOSAMINE 2-EPIMERASE_N-ACETYLMANNOSAMINE KINASE"/>
    <property type="match status" value="1"/>
</dbReference>
<dbReference type="InterPro" id="IPR000835">
    <property type="entry name" value="HTH_MarR-typ"/>
</dbReference>
<organism evidence="4 5">
    <name type="scientific">Clavibacter michiganensis subsp. michiganensis</name>
    <dbReference type="NCBI Taxonomy" id="33013"/>
    <lineage>
        <taxon>Bacteria</taxon>
        <taxon>Bacillati</taxon>
        <taxon>Actinomycetota</taxon>
        <taxon>Actinomycetes</taxon>
        <taxon>Micrococcales</taxon>
        <taxon>Microbacteriaceae</taxon>
        <taxon>Clavibacter</taxon>
    </lineage>
</organism>
<dbReference type="InterPro" id="IPR000600">
    <property type="entry name" value="ROK"/>
</dbReference>
<dbReference type="CDD" id="cd23763">
    <property type="entry name" value="ASKHA_ATPase_ROK"/>
    <property type="match status" value="1"/>
</dbReference>
<protein>
    <submittedName>
        <fullName evidence="4">Glucokinase</fullName>
    </submittedName>
</protein>
<reference evidence="4 5" key="1">
    <citation type="submission" date="2016-08" db="EMBL/GenBank/DDBJ databases">
        <title>Genome sequence of Clavibacter michiganensis subsp. michiganensis strain CASJ007.</title>
        <authorList>
            <person name="Thapa S.P."/>
            <person name="Coaker G."/>
        </authorList>
    </citation>
    <scope>NUCLEOTIDE SEQUENCE [LARGE SCALE GENOMIC DNA]</scope>
    <source>
        <strain evidence="4">CASJ007</strain>
    </source>
</reference>
<name>A0A251XFV1_CLAMM</name>
<evidence type="ECO:0000256" key="1">
    <source>
        <dbReference type="ARBA" id="ARBA00006479"/>
    </source>
</evidence>
<dbReference type="SUPFAM" id="SSF53067">
    <property type="entry name" value="Actin-like ATPase domain"/>
    <property type="match status" value="1"/>
</dbReference>
<dbReference type="Gene3D" id="3.30.420.40">
    <property type="match status" value="1"/>
</dbReference>
<dbReference type="Pfam" id="PF00480">
    <property type="entry name" value="ROK"/>
    <property type="match status" value="1"/>
</dbReference>
<evidence type="ECO:0000313" key="4">
    <source>
        <dbReference type="EMBL" id="OUE01428.1"/>
    </source>
</evidence>
<dbReference type="SUPFAM" id="SSF46785">
    <property type="entry name" value="Winged helix' DNA-binding domain"/>
    <property type="match status" value="1"/>
</dbReference>
<gene>
    <name evidence="4" type="primary">glcK</name>
    <name evidence="4" type="ORF">CMMCAS07_14055</name>
</gene>
<dbReference type="EMBL" id="MDHH01000003">
    <property type="protein sequence ID" value="OUE01428.1"/>
    <property type="molecule type" value="Genomic_DNA"/>
</dbReference>
<evidence type="ECO:0000256" key="2">
    <source>
        <dbReference type="SAM" id="MobiDB-lite"/>
    </source>
</evidence>
<dbReference type="GO" id="GO:0003700">
    <property type="term" value="F:DNA-binding transcription factor activity"/>
    <property type="evidence" value="ECO:0007669"/>
    <property type="project" value="InterPro"/>
</dbReference>
<dbReference type="AlphaFoldDB" id="A0A251XFV1"/>
<accession>A0A251XFV1</accession>
<dbReference type="InterPro" id="IPR043129">
    <property type="entry name" value="ATPase_NBD"/>
</dbReference>
<dbReference type="InterPro" id="IPR036390">
    <property type="entry name" value="WH_DNA-bd_sf"/>
</dbReference>
<evidence type="ECO:0000259" key="3">
    <source>
        <dbReference type="Pfam" id="PF12802"/>
    </source>
</evidence>
<keyword evidence="5" id="KW-1185">Reference proteome</keyword>
<dbReference type="Pfam" id="PF12802">
    <property type="entry name" value="MarR_2"/>
    <property type="match status" value="1"/>
</dbReference>
<feature type="region of interest" description="Disordered" evidence="2">
    <location>
        <begin position="226"/>
        <end position="264"/>
    </location>
</feature>
<dbReference type="PANTHER" id="PTHR18964">
    <property type="entry name" value="ROK (REPRESSOR, ORF, KINASE) FAMILY"/>
    <property type="match status" value="1"/>
</dbReference>
<comment type="caution">
    <text evidence="4">The sequence shown here is derived from an EMBL/GenBank/DDBJ whole genome shotgun (WGS) entry which is preliminary data.</text>
</comment>
<keyword evidence="4" id="KW-0418">Kinase</keyword>
<dbReference type="InterPro" id="IPR036388">
    <property type="entry name" value="WH-like_DNA-bd_sf"/>
</dbReference>
<keyword evidence="4" id="KW-0808">Transferase</keyword>
<sequence length="264" mass="26766">MRRGTNLPAIGGYNRTVVLDAVRRAAEGASRSEVAERTGLSAQTVTNVTRRLIDEGLVREGGTVIRGPGKPRTLLHLVADGRFAVGVHVDPAVITSVLLDLEGTVLRHVSSPTPSASRPDEVVALVARLVDGLIADAGVDRQAVLGVGLAAPGPIDVGAGLVLDPPMLPRWRHVPLRSALSTATGLPVLLEKDVTAAAVAELWFGPGIAATSRSCTTARASAPGSCSAASPCGEPAPTPGTPGTSWSPRAAGAARAGASAAWAS</sequence>
<dbReference type="GO" id="GO:0016301">
    <property type="term" value="F:kinase activity"/>
    <property type="evidence" value="ECO:0007669"/>
    <property type="project" value="UniProtKB-KW"/>
</dbReference>
<dbReference type="Proteomes" id="UP000195062">
    <property type="component" value="Unassembled WGS sequence"/>
</dbReference>
<evidence type="ECO:0000313" key="5">
    <source>
        <dbReference type="Proteomes" id="UP000195062"/>
    </source>
</evidence>
<dbReference type="Gene3D" id="1.10.10.10">
    <property type="entry name" value="Winged helix-like DNA-binding domain superfamily/Winged helix DNA-binding domain"/>
    <property type="match status" value="1"/>
</dbReference>
<feature type="compositionally biased region" description="Low complexity" evidence="2">
    <location>
        <begin position="241"/>
        <end position="264"/>
    </location>
</feature>
<feature type="domain" description="HTH marR-type" evidence="3">
    <location>
        <begin position="18"/>
        <end position="59"/>
    </location>
</feature>
<proteinExistence type="inferred from homology"/>
<comment type="similarity">
    <text evidence="1">Belongs to the ROK (NagC/XylR) family.</text>
</comment>